<dbReference type="RefSeq" id="WP_206944500.1">
    <property type="nucleotide sequence ID" value="NZ_JAFLNF010000012.1"/>
</dbReference>
<evidence type="ECO:0000259" key="8">
    <source>
        <dbReference type="Pfam" id="PF06808"/>
    </source>
</evidence>
<evidence type="ECO:0000313" key="10">
    <source>
        <dbReference type="Proteomes" id="UP000664779"/>
    </source>
</evidence>
<keyword evidence="2" id="KW-1003">Cell membrane</keyword>
<dbReference type="AlphaFoldDB" id="A0A939ERY8"/>
<keyword evidence="7" id="KW-0813">Transport</keyword>
<feature type="transmembrane region" description="Helical" evidence="7">
    <location>
        <begin position="288"/>
        <end position="310"/>
    </location>
</feature>
<dbReference type="Proteomes" id="UP000664779">
    <property type="component" value="Unassembled WGS sequence"/>
</dbReference>
<dbReference type="GO" id="GO:0005886">
    <property type="term" value="C:plasma membrane"/>
    <property type="evidence" value="ECO:0007669"/>
    <property type="project" value="UniProtKB-SubCell"/>
</dbReference>
<keyword evidence="10" id="KW-1185">Reference proteome</keyword>
<comment type="subcellular location">
    <subcellularLocation>
        <location evidence="1 7">Cell inner membrane</location>
        <topology evidence="1 7">Multi-pass membrane protein</topology>
    </subcellularLocation>
</comment>
<feature type="transmembrane region" description="Helical" evidence="7">
    <location>
        <begin position="371"/>
        <end position="398"/>
    </location>
</feature>
<reference evidence="9" key="1">
    <citation type="submission" date="2021-03" db="EMBL/GenBank/DDBJ databases">
        <title>Roseibium sp. CAU 1637 isolated from Incheon.</title>
        <authorList>
            <person name="Kim W."/>
        </authorList>
    </citation>
    <scope>NUCLEOTIDE SEQUENCE</scope>
    <source>
        <strain evidence="9">CAU 1637</strain>
    </source>
</reference>
<evidence type="ECO:0000256" key="7">
    <source>
        <dbReference type="RuleBase" id="RU369079"/>
    </source>
</evidence>
<dbReference type="Pfam" id="PF06808">
    <property type="entry name" value="DctM"/>
    <property type="match status" value="1"/>
</dbReference>
<dbReference type="InterPro" id="IPR004681">
    <property type="entry name" value="TRAP_DctM"/>
</dbReference>
<feature type="transmembrane region" description="Helical" evidence="7">
    <location>
        <begin position="177"/>
        <end position="199"/>
    </location>
</feature>
<dbReference type="GO" id="GO:0022857">
    <property type="term" value="F:transmembrane transporter activity"/>
    <property type="evidence" value="ECO:0007669"/>
    <property type="project" value="UniProtKB-UniRule"/>
</dbReference>
<comment type="subunit">
    <text evidence="7">The complex comprises the extracytoplasmic solute receptor protein and the two transmembrane proteins.</text>
</comment>
<keyword evidence="6 7" id="KW-0472">Membrane</keyword>
<feature type="transmembrane region" description="Helical" evidence="7">
    <location>
        <begin position="101"/>
        <end position="129"/>
    </location>
</feature>
<evidence type="ECO:0000256" key="4">
    <source>
        <dbReference type="ARBA" id="ARBA00022692"/>
    </source>
</evidence>
<organism evidence="9 10">
    <name type="scientific">Roseibium limicola</name>
    <dbReference type="NCBI Taxonomy" id="2816037"/>
    <lineage>
        <taxon>Bacteria</taxon>
        <taxon>Pseudomonadati</taxon>
        <taxon>Pseudomonadota</taxon>
        <taxon>Alphaproteobacteria</taxon>
        <taxon>Hyphomicrobiales</taxon>
        <taxon>Stappiaceae</taxon>
        <taxon>Roseibium</taxon>
    </lineage>
</organism>
<evidence type="ECO:0000256" key="1">
    <source>
        <dbReference type="ARBA" id="ARBA00004429"/>
    </source>
</evidence>
<feature type="transmembrane region" description="Helical" evidence="7">
    <location>
        <begin position="230"/>
        <end position="252"/>
    </location>
</feature>
<accession>A0A939ERY8</accession>
<sequence length="443" mass="46538">MSPVEIGSLAVAALLVLIYLGMPIGVGMLAVSFFGVAALRNEVVSLRMLGAVANDSLREYLFAVVPLFVLMGLLVTVSRVGKDTFDVFQQLLRRVTAGLGIATVFANAVFASITGISIASATVFSRVAVPEMSRHGYTKKFATGVVAGSSVLGMLIPPSLLMIIYAVLAEESVGRMFLAGVGPGLLLSVAFSVVILLLAKYRPGFVFEPTANGEGRLDHRGDESDSARALAAKAVPIVALMVVVLGGLYGGFLNPTEAGAAGALGALVIALLRRSLDGRKFWNLLVETGQITVSVLFLILAATFFSRMLALSGVPRELAELILSSPLGPYGFLILYLLLIIALGCLIDSISIMLILLPIALPVAGAAGFDLIWFGVLTVVCVEVGLLTPPFGLSVYIIKSAMNDKDLKVGEIFAGAMPFVAAMLLSIGLIILFPPIATWLARL</sequence>
<evidence type="ECO:0000256" key="3">
    <source>
        <dbReference type="ARBA" id="ARBA00022519"/>
    </source>
</evidence>
<dbReference type="PIRSF" id="PIRSF006066">
    <property type="entry name" value="HI0050"/>
    <property type="match status" value="1"/>
</dbReference>
<evidence type="ECO:0000256" key="2">
    <source>
        <dbReference type="ARBA" id="ARBA00022475"/>
    </source>
</evidence>
<dbReference type="PANTHER" id="PTHR33362">
    <property type="entry name" value="SIALIC ACID TRAP TRANSPORTER PERMEASE PROTEIN SIAT-RELATED"/>
    <property type="match status" value="1"/>
</dbReference>
<name>A0A939ERY8_9HYPH</name>
<dbReference type="PANTHER" id="PTHR33362:SF5">
    <property type="entry name" value="C4-DICARBOXYLATE TRAP TRANSPORTER LARGE PERMEASE PROTEIN DCTM"/>
    <property type="match status" value="1"/>
</dbReference>
<dbReference type="EMBL" id="JAFLNF010000012">
    <property type="protein sequence ID" value="MBO0347398.1"/>
    <property type="molecule type" value="Genomic_DNA"/>
</dbReference>
<feature type="transmembrane region" description="Helical" evidence="7">
    <location>
        <begin position="418"/>
        <end position="441"/>
    </location>
</feature>
<comment type="function">
    <text evidence="7">Part of the tripartite ATP-independent periplasmic (TRAP) transport system.</text>
</comment>
<feature type="transmembrane region" description="Helical" evidence="7">
    <location>
        <begin position="6"/>
        <end position="39"/>
    </location>
</feature>
<evidence type="ECO:0000256" key="5">
    <source>
        <dbReference type="ARBA" id="ARBA00022989"/>
    </source>
</evidence>
<proteinExistence type="inferred from homology"/>
<feature type="transmembrane region" description="Helical" evidence="7">
    <location>
        <begin position="330"/>
        <end position="359"/>
    </location>
</feature>
<dbReference type="InterPro" id="IPR010656">
    <property type="entry name" value="DctM"/>
</dbReference>
<keyword evidence="5 7" id="KW-1133">Transmembrane helix</keyword>
<comment type="caution">
    <text evidence="9">The sequence shown here is derived from an EMBL/GenBank/DDBJ whole genome shotgun (WGS) entry which is preliminary data.</text>
</comment>
<gene>
    <name evidence="9" type="ORF">J0X15_19365</name>
</gene>
<protein>
    <recommendedName>
        <fullName evidence="7">TRAP transporter large permease protein</fullName>
    </recommendedName>
</protein>
<feature type="transmembrane region" description="Helical" evidence="7">
    <location>
        <begin position="60"/>
        <end position="81"/>
    </location>
</feature>
<feature type="transmembrane region" description="Helical" evidence="7">
    <location>
        <begin position="141"/>
        <end position="165"/>
    </location>
</feature>
<feature type="transmembrane region" description="Helical" evidence="7">
    <location>
        <begin position="258"/>
        <end position="276"/>
    </location>
</feature>
<keyword evidence="3 7" id="KW-0997">Cell inner membrane</keyword>
<comment type="similarity">
    <text evidence="7">Belongs to the TRAP transporter large permease family.</text>
</comment>
<feature type="domain" description="TRAP C4-dicarboxylate transport system permease DctM subunit" evidence="8">
    <location>
        <begin position="12"/>
        <end position="435"/>
    </location>
</feature>
<evidence type="ECO:0000256" key="6">
    <source>
        <dbReference type="ARBA" id="ARBA00023136"/>
    </source>
</evidence>
<keyword evidence="4 7" id="KW-0812">Transmembrane</keyword>
<dbReference type="NCBIfam" id="TIGR00786">
    <property type="entry name" value="dctM"/>
    <property type="match status" value="1"/>
</dbReference>
<evidence type="ECO:0000313" key="9">
    <source>
        <dbReference type="EMBL" id="MBO0347398.1"/>
    </source>
</evidence>